<evidence type="ECO:0000256" key="5">
    <source>
        <dbReference type="SAM" id="MobiDB-lite"/>
    </source>
</evidence>
<dbReference type="InterPro" id="IPR000253">
    <property type="entry name" value="FHA_dom"/>
</dbReference>
<dbReference type="InterPro" id="IPR027417">
    <property type="entry name" value="P-loop_NTPase"/>
</dbReference>
<proteinExistence type="predicted"/>
<dbReference type="InterPro" id="IPR002543">
    <property type="entry name" value="FtsK_dom"/>
</dbReference>
<feature type="domain" description="FHA" evidence="6">
    <location>
        <begin position="113"/>
        <end position="161"/>
    </location>
</feature>
<name>A0A1G4YF89_9ACTN</name>
<dbReference type="PROSITE" id="PS50006">
    <property type="entry name" value="FHA_DOMAIN"/>
    <property type="match status" value="1"/>
</dbReference>
<dbReference type="SUPFAM" id="SSF52540">
    <property type="entry name" value="P-loop containing nucleoside triphosphate hydrolases"/>
    <property type="match status" value="3"/>
</dbReference>
<gene>
    <name evidence="8" type="ORF">SAMN03159343_2672</name>
</gene>
<keyword evidence="9" id="KW-1185">Reference proteome</keyword>
<dbReference type="PANTHER" id="PTHR22683:SF1">
    <property type="entry name" value="TYPE VII SECRETION SYSTEM PROTEIN ESSC"/>
    <property type="match status" value="1"/>
</dbReference>
<dbReference type="CDD" id="cd00060">
    <property type="entry name" value="FHA"/>
    <property type="match status" value="1"/>
</dbReference>
<sequence>MTDAWPPPSAARCWTLDDGSGPVDVEVHATEGTTLGRVRAALAAAGLPAGPLWSGADPLADSLPLHDPRLRHGARLGSDRPGLRQPGDGGALELQVCAGPGAGRRHALAHGRSTVGRGPTDGAHARGHLPLPDPGVSRTHLEVTVDGPSVTVRDPGSANGTRWLVAGSVGDPVGDQPQPWPLGAVLRLGSTSLRLTVPSGPARTVRSVPGGRLQLEGLRAGATPADEACTDAPGGRTAVGEVVVAVPDDPPDPPRRPPAWVAVALPALAGGALAVVLGSPHFLLVALLGPLVALGTWVSDRWSGRRGHRRRRAEHELALVEVAEQVSAAVGAETAQRERAAPDPAVLTGAAHRRTAPLWGAAATTTTVRLGSGPGATRVVRGAGPPLAVDLHPVTLDLSGPAGVGPDLVVRGPRDAVLGVLRSVLCQLVTLHPPGRWALTVLAPPAALDAWAWTRWLPHCAVAPSPGAGPVPRHVVVLDGEPHGPARAWLHRARAEGAVVVTTRNEGAAGAAVLDVVGETGAHGRLAVPGLPTRTVELDLVDRDVAEQLAVDLAPLTVPGGPAGLPDRVRWRDLVAGRATTWSRSRRRLTTVLGVGVDGPVELDLCAVGPHVLVAGTTGAGKSELLRTLVLGLARAHPPDRCSFLLVDYKGGAAFADCADLPHTVGVLTDLDGAATARALQSLVAELTRRERLLADHGARDLADLPDTVLLPRLVIVVDEFATLGDELPGFVPGLVGIAQRGRSLGVHLVLATQRPSGSVGPEIRANCTVRLCLRTTDETGSRDVIGVPDAARLPVDRPGRALLRVGAGAPALLQVAQVGEAAPQPTTDGTPVLVRRRTWPASPAVPAAPGADTGAGDGDTDLSLEVARLRRLAVPLPAPPRPWLPPLPDRVAPAPATDRDPPAVLRWGLVDHPGRQSQEPLLVDLAAGGGWLVVGGPGSGRTTALRTLLAAATTRLRPDQLHVHVLDHAGGALVGLAQGLPHTGTAVARGDGHRLHRLLVRLQHEVDRRRSAPGPHPHLLVLVDGLEAVADAAEEVLPGVGAATLLRVLREGAAVGLTAVLTADRVLPGSRLAGAAGHRVVLPLPDRADYPLAGVPAALVPGHRPPGRGLLGPDAVQVQLALPGPLPGSARATVPGRVEVVELPADPPPCAPGPPGQVALGPGGDDGAPVLLDLRRCGGLLVAGPPGSGRSCTLAALAARLTEAGTPVLQVAPGAPTAAVLERLDAWGPEGGVVLADDLGRLPDPVLDALASVTGPGAPAVLVAAASAADVGSAFRGPGPALRRNRTALLLQPARGDAELLGMRLPRDPLPTRPGAGWLVTPGVVVRVQVSRRR</sequence>
<dbReference type="Gene3D" id="2.60.200.20">
    <property type="match status" value="1"/>
</dbReference>
<evidence type="ECO:0000259" key="6">
    <source>
        <dbReference type="PROSITE" id="PS50006"/>
    </source>
</evidence>
<dbReference type="InterPro" id="IPR050206">
    <property type="entry name" value="FtsK/SpoIIIE/SftA"/>
</dbReference>
<dbReference type="OrthoDB" id="9807790at2"/>
<dbReference type="RefSeq" id="WP_092805084.1">
    <property type="nucleotide sequence ID" value="NZ_FMUH01000004.1"/>
</dbReference>
<keyword evidence="2 4" id="KW-0547">Nucleotide-binding</keyword>
<dbReference type="EMBL" id="FMUH01000004">
    <property type="protein sequence ID" value="SCX51985.1"/>
    <property type="molecule type" value="Genomic_DNA"/>
</dbReference>
<organism evidence="8 9">
    <name type="scientific">Klenkia marina</name>
    <dbReference type="NCBI Taxonomy" id="1960309"/>
    <lineage>
        <taxon>Bacteria</taxon>
        <taxon>Bacillati</taxon>
        <taxon>Actinomycetota</taxon>
        <taxon>Actinomycetes</taxon>
        <taxon>Geodermatophilales</taxon>
        <taxon>Geodermatophilaceae</taxon>
        <taxon>Klenkia</taxon>
    </lineage>
</organism>
<feature type="binding site" evidence="4">
    <location>
        <begin position="936"/>
        <end position="943"/>
    </location>
    <ligand>
        <name>ATP</name>
        <dbReference type="ChEBI" id="CHEBI:30616"/>
    </ligand>
</feature>
<dbReference type="GO" id="GO:0005524">
    <property type="term" value="F:ATP binding"/>
    <property type="evidence" value="ECO:0007669"/>
    <property type="project" value="UniProtKB-UniRule"/>
</dbReference>
<dbReference type="InterPro" id="IPR008984">
    <property type="entry name" value="SMAD_FHA_dom_sf"/>
</dbReference>
<dbReference type="STRING" id="1960309.SAMN03159343_2672"/>
<evidence type="ECO:0000313" key="9">
    <source>
        <dbReference type="Proteomes" id="UP000198981"/>
    </source>
</evidence>
<dbReference type="Proteomes" id="UP000198981">
    <property type="component" value="Unassembled WGS sequence"/>
</dbReference>
<reference evidence="9" key="1">
    <citation type="submission" date="2016-10" db="EMBL/GenBank/DDBJ databases">
        <authorList>
            <person name="Varghese N."/>
            <person name="Submissions S."/>
        </authorList>
    </citation>
    <scope>NUCLEOTIDE SEQUENCE [LARGE SCALE GENOMIC DNA]</scope>
    <source>
        <strain evidence="9">DSM 45722</strain>
    </source>
</reference>
<evidence type="ECO:0000256" key="3">
    <source>
        <dbReference type="ARBA" id="ARBA00022840"/>
    </source>
</evidence>
<protein>
    <submittedName>
        <fullName evidence="8">DNA segregation ATPase FtsK/SpoIIIE, S-DNA-T family</fullName>
    </submittedName>
</protein>
<dbReference type="CDD" id="cd01127">
    <property type="entry name" value="TrwB_TraG_TraD_VirD4"/>
    <property type="match status" value="1"/>
</dbReference>
<feature type="binding site" evidence="4">
    <location>
        <begin position="616"/>
        <end position="623"/>
    </location>
    <ligand>
        <name>ATP</name>
        <dbReference type="ChEBI" id="CHEBI:30616"/>
    </ligand>
</feature>
<dbReference type="SMART" id="SM00382">
    <property type="entry name" value="AAA"/>
    <property type="match status" value="3"/>
</dbReference>
<evidence type="ECO:0000259" key="7">
    <source>
        <dbReference type="PROSITE" id="PS50901"/>
    </source>
</evidence>
<feature type="domain" description="FtsK" evidence="7">
    <location>
        <begin position="919"/>
        <end position="1092"/>
    </location>
</feature>
<dbReference type="GO" id="GO:0003677">
    <property type="term" value="F:DNA binding"/>
    <property type="evidence" value="ECO:0007669"/>
    <property type="project" value="InterPro"/>
</dbReference>
<accession>A0A1G4YF89</accession>
<dbReference type="InterPro" id="IPR003593">
    <property type="entry name" value="AAA+_ATPase"/>
</dbReference>
<dbReference type="Pfam" id="PF00498">
    <property type="entry name" value="FHA"/>
    <property type="match status" value="1"/>
</dbReference>
<keyword evidence="3 4" id="KW-0067">ATP-binding</keyword>
<feature type="region of interest" description="Disordered" evidence="5">
    <location>
        <begin position="70"/>
        <end position="137"/>
    </location>
</feature>
<evidence type="ECO:0000256" key="4">
    <source>
        <dbReference type="PROSITE-ProRule" id="PRU00289"/>
    </source>
</evidence>
<dbReference type="Pfam" id="PF01580">
    <property type="entry name" value="FtsK_SpoIIIE"/>
    <property type="match status" value="2"/>
</dbReference>
<evidence type="ECO:0000256" key="2">
    <source>
        <dbReference type="ARBA" id="ARBA00022741"/>
    </source>
</evidence>
<keyword evidence="1" id="KW-0597">Phosphoprotein</keyword>
<dbReference type="PANTHER" id="PTHR22683">
    <property type="entry name" value="SPORULATION PROTEIN RELATED"/>
    <property type="match status" value="1"/>
</dbReference>
<evidence type="ECO:0000313" key="8">
    <source>
        <dbReference type="EMBL" id="SCX51985.1"/>
    </source>
</evidence>
<feature type="domain" description="FtsK" evidence="7">
    <location>
        <begin position="598"/>
        <end position="783"/>
    </location>
</feature>
<dbReference type="Gene3D" id="3.40.50.300">
    <property type="entry name" value="P-loop containing nucleotide triphosphate hydrolases"/>
    <property type="match status" value="3"/>
</dbReference>
<evidence type="ECO:0000256" key="1">
    <source>
        <dbReference type="ARBA" id="ARBA00022553"/>
    </source>
</evidence>
<dbReference type="PROSITE" id="PS50901">
    <property type="entry name" value="FTSK"/>
    <property type="match status" value="2"/>
</dbReference>
<dbReference type="SUPFAM" id="SSF49879">
    <property type="entry name" value="SMAD/FHA domain"/>
    <property type="match status" value="1"/>
</dbReference>